<dbReference type="RefSeq" id="WP_054687633.1">
    <property type="nucleotide sequence ID" value="NZ_CP099540.1"/>
</dbReference>
<accession>A0AB34VDL3</accession>
<dbReference type="AlphaFoldDB" id="A0AB34VDL3"/>
<proteinExistence type="inferred from homology"/>
<dbReference type="GO" id="GO:0006281">
    <property type="term" value="P:DNA repair"/>
    <property type="evidence" value="ECO:0007669"/>
    <property type="project" value="InterPro"/>
</dbReference>
<dbReference type="GO" id="GO:0005524">
    <property type="term" value="F:ATP binding"/>
    <property type="evidence" value="ECO:0007669"/>
    <property type="project" value="UniProtKB-KW"/>
</dbReference>
<dbReference type="PANTHER" id="PTHR47157">
    <property type="entry name" value="CHROMODOMAIN-HELICASE-DNA-BINDING PROTEIN 1-LIKE"/>
    <property type="match status" value="1"/>
</dbReference>
<feature type="domain" description="Macro" evidence="4">
    <location>
        <begin position="96"/>
        <end position="233"/>
    </location>
</feature>
<evidence type="ECO:0000313" key="6">
    <source>
        <dbReference type="Proteomes" id="UP000072520"/>
    </source>
</evidence>
<evidence type="ECO:0000259" key="4">
    <source>
        <dbReference type="SMART" id="SM00506"/>
    </source>
</evidence>
<organism evidence="5 6">
    <name type="scientific">Pantoea stewartii</name>
    <dbReference type="NCBI Taxonomy" id="66269"/>
    <lineage>
        <taxon>Bacteria</taxon>
        <taxon>Pseudomonadati</taxon>
        <taxon>Pseudomonadota</taxon>
        <taxon>Gammaproteobacteria</taxon>
        <taxon>Enterobacterales</taxon>
        <taxon>Erwiniaceae</taxon>
        <taxon>Pantoea</taxon>
    </lineage>
</organism>
<keyword evidence="3" id="KW-0067">ATP-binding</keyword>
<dbReference type="InterPro" id="IPR002589">
    <property type="entry name" value="Macro_dom"/>
</dbReference>
<dbReference type="SMART" id="SM00506">
    <property type="entry name" value="A1pp"/>
    <property type="match status" value="1"/>
</dbReference>
<dbReference type="GO" id="GO:0003678">
    <property type="term" value="F:DNA helicase activity"/>
    <property type="evidence" value="ECO:0007669"/>
    <property type="project" value="InterPro"/>
</dbReference>
<comment type="similarity">
    <text evidence="1">Belongs to the SNF2/RAD54 helicase family.</text>
</comment>
<dbReference type="InterPro" id="IPR043472">
    <property type="entry name" value="Macro_dom-like"/>
</dbReference>
<dbReference type="Proteomes" id="UP000072520">
    <property type="component" value="Unassembled WGS sequence"/>
</dbReference>
<evidence type="ECO:0000256" key="1">
    <source>
        <dbReference type="ARBA" id="ARBA00007025"/>
    </source>
</evidence>
<dbReference type="EMBL" id="LDSI01000019">
    <property type="protein sequence ID" value="KTS96321.1"/>
    <property type="molecule type" value="Genomic_DNA"/>
</dbReference>
<evidence type="ECO:0000256" key="3">
    <source>
        <dbReference type="ARBA" id="ARBA00022840"/>
    </source>
</evidence>
<evidence type="ECO:0000256" key="2">
    <source>
        <dbReference type="ARBA" id="ARBA00022741"/>
    </source>
</evidence>
<reference evidence="5 6" key="1">
    <citation type="journal article" date="2016" name="Front. Microbiol.">
        <title>Genomic Resource of Rice Seed Associated Bacteria.</title>
        <authorList>
            <person name="Midha S."/>
            <person name="Bansal K."/>
            <person name="Sharma S."/>
            <person name="Kumar N."/>
            <person name="Patil P.P."/>
            <person name="Chaudhry V."/>
            <person name="Patil P.B."/>
        </authorList>
    </citation>
    <scope>NUCLEOTIDE SEQUENCE [LARGE SCALE GENOMIC DNA]</scope>
    <source>
        <strain evidence="5 6">RSA13</strain>
    </source>
</reference>
<comment type="caution">
    <text evidence="5">The sequence shown here is derived from an EMBL/GenBank/DDBJ whole genome shotgun (WGS) entry which is preliminary data.</text>
</comment>
<keyword evidence="2" id="KW-0547">Nucleotide-binding</keyword>
<dbReference type="GO" id="GO:0006338">
    <property type="term" value="P:chromatin remodeling"/>
    <property type="evidence" value="ECO:0007669"/>
    <property type="project" value="InterPro"/>
</dbReference>
<dbReference type="InterPro" id="IPR031053">
    <property type="entry name" value="ALC1"/>
</dbReference>
<dbReference type="Gene3D" id="3.40.220.10">
    <property type="entry name" value="Leucine Aminopeptidase, subunit E, domain 1"/>
    <property type="match status" value="1"/>
</dbReference>
<protein>
    <submittedName>
        <fullName evidence="5">Appr-1-p processing protein</fullName>
    </submittedName>
</protein>
<dbReference type="SUPFAM" id="SSF52949">
    <property type="entry name" value="Macro domain-like"/>
    <property type="match status" value="1"/>
</dbReference>
<gene>
    <name evidence="5" type="ORF">RSA13_14045</name>
</gene>
<sequence>MLVSNKSYYRAVSEFLRGAGVVYTEFIGEVATRQISVFEGNHYSSSSVTDWHEDIGYLLYDGKKNELDLSDSEEITDENFETEWKKTLVNEDQIAYIHHHSGDASIPFKESVIILHVVNNLGKWGKGFVLSLSKRYPLAKEKYLASSRIGYKMGDVQFIEVDTLNRVFVANMVAQEGIKKSQRDAKRYISYEALEECLEIASDYALCNRLEVQMPMIGAGLGGGDWQVIIDIIKDKLTYKKIPCHILTLD</sequence>
<evidence type="ECO:0000313" key="5">
    <source>
        <dbReference type="EMBL" id="KTS96321.1"/>
    </source>
</evidence>
<name>A0AB34VDL3_9GAMM</name>
<dbReference type="PANTHER" id="PTHR47157:SF1">
    <property type="entry name" value="CHROMODOMAIN-HELICASE-DNA-BINDING PROTEIN 1-LIKE"/>
    <property type="match status" value="1"/>
</dbReference>